<reference evidence="6" key="1">
    <citation type="submission" date="2022-03" db="EMBL/GenBank/DDBJ databases">
        <authorList>
            <person name="Tunstrom K."/>
        </authorList>
    </citation>
    <scope>NUCLEOTIDE SEQUENCE</scope>
</reference>
<evidence type="ECO:0000313" key="7">
    <source>
        <dbReference type="Proteomes" id="UP001153954"/>
    </source>
</evidence>
<keyword evidence="5" id="KW-0539">Nucleus</keyword>
<keyword evidence="4" id="KW-0862">Zinc</keyword>
<evidence type="ECO:0000313" key="6">
    <source>
        <dbReference type="EMBL" id="CAH2088762.1"/>
    </source>
</evidence>
<dbReference type="EMBL" id="CAKOGL010000007">
    <property type="protein sequence ID" value="CAH2088762.1"/>
    <property type="molecule type" value="Genomic_DNA"/>
</dbReference>
<name>A0AAU9TTC5_EUPED</name>
<dbReference type="InterPro" id="IPR012337">
    <property type="entry name" value="RNaseH-like_sf"/>
</dbReference>
<evidence type="ECO:0000256" key="2">
    <source>
        <dbReference type="ARBA" id="ARBA00022723"/>
    </source>
</evidence>
<comment type="subcellular location">
    <subcellularLocation>
        <location evidence="1">Nucleus</location>
    </subcellularLocation>
</comment>
<organism evidence="6 7">
    <name type="scientific">Euphydryas editha</name>
    <name type="common">Edith's checkerspot</name>
    <dbReference type="NCBI Taxonomy" id="104508"/>
    <lineage>
        <taxon>Eukaryota</taxon>
        <taxon>Metazoa</taxon>
        <taxon>Ecdysozoa</taxon>
        <taxon>Arthropoda</taxon>
        <taxon>Hexapoda</taxon>
        <taxon>Insecta</taxon>
        <taxon>Pterygota</taxon>
        <taxon>Neoptera</taxon>
        <taxon>Endopterygota</taxon>
        <taxon>Lepidoptera</taxon>
        <taxon>Glossata</taxon>
        <taxon>Ditrysia</taxon>
        <taxon>Papilionoidea</taxon>
        <taxon>Nymphalidae</taxon>
        <taxon>Nymphalinae</taxon>
        <taxon>Euphydryas</taxon>
    </lineage>
</organism>
<evidence type="ECO:0000256" key="1">
    <source>
        <dbReference type="ARBA" id="ARBA00004123"/>
    </source>
</evidence>
<keyword evidence="2" id="KW-0479">Metal-binding</keyword>
<dbReference type="GO" id="GO:0008270">
    <property type="term" value="F:zinc ion binding"/>
    <property type="evidence" value="ECO:0007669"/>
    <property type="project" value="UniProtKB-KW"/>
</dbReference>
<keyword evidence="3" id="KW-0863">Zinc-finger</keyword>
<dbReference type="PANTHER" id="PTHR46481:SF10">
    <property type="entry name" value="ZINC FINGER BED DOMAIN-CONTAINING PROTEIN 39"/>
    <property type="match status" value="1"/>
</dbReference>
<protein>
    <submittedName>
        <fullName evidence="6">Uncharacterized protein</fullName>
    </submittedName>
</protein>
<dbReference type="AlphaFoldDB" id="A0AAU9TTC5"/>
<dbReference type="Proteomes" id="UP001153954">
    <property type="component" value="Unassembled WGS sequence"/>
</dbReference>
<keyword evidence="7" id="KW-1185">Reference proteome</keyword>
<sequence>MQLFIYDYQPFSVVEDGGFQAFVAGLNPAYHLPDRKVLSNNLFPALFETCQVKTIVSHYKKSVKATERLVLYQKQNGVVLPKKVLQDVSTRSNSTLKMLEHFIQLEDAIKATMTLSDEKWQSLTPEEWRICREMCLILRPFDQLTETMSAEKYVSGSQILILTRGLVSALTKMLE</sequence>
<comment type="caution">
    <text evidence="6">The sequence shown here is derived from an EMBL/GenBank/DDBJ whole genome shotgun (WGS) entry which is preliminary data.</text>
</comment>
<evidence type="ECO:0000256" key="5">
    <source>
        <dbReference type="ARBA" id="ARBA00023242"/>
    </source>
</evidence>
<dbReference type="SUPFAM" id="SSF140996">
    <property type="entry name" value="Hermes dimerisation domain"/>
    <property type="match status" value="1"/>
</dbReference>
<dbReference type="InterPro" id="IPR052035">
    <property type="entry name" value="ZnF_BED_domain_contain"/>
</dbReference>
<proteinExistence type="predicted"/>
<gene>
    <name evidence="6" type="ORF">EEDITHA_LOCUS4896</name>
</gene>
<dbReference type="SUPFAM" id="SSF53098">
    <property type="entry name" value="Ribonuclease H-like"/>
    <property type="match status" value="1"/>
</dbReference>
<evidence type="ECO:0000256" key="3">
    <source>
        <dbReference type="ARBA" id="ARBA00022771"/>
    </source>
</evidence>
<accession>A0AAU9TTC5</accession>
<dbReference type="GO" id="GO:0005634">
    <property type="term" value="C:nucleus"/>
    <property type="evidence" value="ECO:0007669"/>
    <property type="project" value="UniProtKB-SubCell"/>
</dbReference>
<evidence type="ECO:0000256" key="4">
    <source>
        <dbReference type="ARBA" id="ARBA00022833"/>
    </source>
</evidence>
<dbReference type="PANTHER" id="PTHR46481">
    <property type="entry name" value="ZINC FINGER BED DOMAIN-CONTAINING PROTEIN 4"/>
    <property type="match status" value="1"/>
</dbReference>